<keyword evidence="15" id="KW-0255">Endonuclease</keyword>
<dbReference type="RefSeq" id="WP_240984640.1">
    <property type="nucleotide sequence ID" value="NZ_CDGJ01000036.1"/>
</dbReference>
<gene>
    <name evidence="12" type="primary">nth</name>
    <name evidence="15" type="ORF">DEACI_1396</name>
    <name evidence="14" type="ORF">DEACI_1721</name>
</gene>
<evidence type="ECO:0000256" key="12">
    <source>
        <dbReference type="HAMAP-Rule" id="MF_00942"/>
    </source>
</evidence>
<dbReference type="EMBL" id="CDGJ01000036">
    <property type="protein sequence ID" value="CEJ06942.1"/>
    <property type="molecule type" value="Genomic_DNA"/>
</dbReference>
<evidence type="ECO:0000256" key="2">
    <source>
        <dbReference type="ARBA" id="ARBA00022485"/>
    </source>
</evidence>
<dbReference type="GO" id="GO:0019104">
    <property type="term" value="F:DNA N-glycosylase activity"/>
    <property type="evidence" value="ECO:0007669"/>
    <property type="project" value="UniProtKB-UniRule"/>
</dbReference>
<keyword evidence="5 12" id="KW-0378">Hydrolase</keyword>
<dbReference type="Pfam" id="PF00730">
    <property type="entry name" value="HhH-GPD"/>
    <property type="match status" value="1"/>
</dbReference>
<dbReference type="AlphaFoldDB" id="A0A8S0W2W1"/>
<dbReference type="Gene3D" id="1.10.1670.10">
    <property type="entry name" value="Helix-hairpin-Helix base-excision DNA repair enzymes (C-terminal)"/>
    <property type="match status" value="1"/>
</dbReference>
<dbReference type="SMART" id="SM00478">
    <property type="entry name" value="ENDO3c"/>
    <property type="match status" value="1"/>
</dbReference>
<dbReference type="Pfam" id="PF00633">
    <property type="entry name" value="HHH"/>
    <property type="match status" value="1"/>
</dbReference>
<dbReference type="PROSITE" id="PS01155">
    <property type="entry name" value="ENDONUCLEASE_III_2"/>
    <property type="match status" value="1"/>
</dbReference>
<dbReference type="PIRSF" id="PIRSF001435">
    <property type="entry name" value="Nth"/>
    <property type="match status" value="1"/>
</dbReference>
<keyword evidence="10 12" id="KW-0456">Lyase</keyword>
<accession>A0A8S0W2W1</accession>
<evidence type="ECO:0000256" key="8">
    <source>
        <dbReference type="ARBA" id="ARBA00023125"/>
    </source>
</evidence>
<dbReference type="PANTHER" id="PTHR10359:SF18">
    <property type="entry name" value="ENDONUCLEASE III"/>
    <property type="match status" value="1"/>
</dbReference>
<dbReference type="InterPro" id="IPR011257">
    <property type="entry name" value="DNA_glycosylase"/>
</dbReference>
<dbReference type="KEGG" id="aacx:DEACI_1721"/>
<dbReference type="InterPro" id="IPR004035">
    <property type="entry name" value="Endouclease-III_FeS-bd_BS"/>
</dbReference>
<feature type="binding site" evidence="12">
    <location>
        <position position="190"/>
    </location>
    <ligand>
        <name>[4Fe-4S] cluster</name>
        <dbReference type="ChEBI" id="CHEBI:49883"/>
    </ligand>
</feature>
<dbReference type="NCBIfam" id="TIGR01083">
    <property type="entry name" value="nth"/>
    <property type="match status" value="1"/>
</dbReference>
<keyword evidence="4 12" id="KW-0227">DNA damage</keyword>
<dbReference type="PROSITE" id="PS00764">
    <property type="entry name" value="ENDONUCLEASE_III_1"/>
    <property type="match status" value="1"/>
</dbReference>
<evidence type="ECO:0000256" key="10">
    <source>
        <dbReference type="ARBA" id="ARBA00023239"/>
    </source>
</evidence>
<reference evidence="14" key="2">
    <citation type="submission" date="2020-01" db="EMBL/GenBank/DDBJ databases">
        <authorList>
            <person name="Hornung B."/>
        </authorList>
    </citation>
    <scope>NUCLEOTIDE SEQUENCE</scope>
    <source>
        <strain evidence="14">PacBioINE</strain>
    </source>
</reference>
<dbReference type="InterPro" id="IPR023170">
    <property type="entry name" value="HhH_base_excis_C"/>
</dbReference>
<dbReference type="FunFam" id="1.10.1670.10:FF:000001">
    <property type="entry name" value="Endonuclease III"/>
    <property type="match status" value="1"/>
</dbReference>
<dbReference type="CDD" id="cd00056">
    <property type="entry name" value="ENDO3c"/>
    <property type="match status" value="1"/>
</dbReference>
<feature type="binding site" evidence="12">
    <location>
        <position position="200"/>
    </location>
    <ligand>
        <name>[4Fe-4S] cluster</name>
        <dbReference type="ChEBI" id="CHEBI:49883"/>
    </ligand>
</feature>
<feature type="binding site" evidence="12">
    <location>
        <position position="197"/>
    </location>
    <ligand>
        <name>[4Fe-4S] cluster</name>
        <dbReference type="ChEBI" id="CHEBI:49883"/>
    </ligand>
</feature>
<keyword evidence="6 12" id="KW-0408">Iron</keyword>
<evidence type="ECO:0000313" key="14">
    <source>
        <dbReference type="EMBL" id="CAA7601068.1"/>
    </source>
</evidence>
<evidence type="ECO:0000256" key="5">
    <source>
        <dbReference type="ARBA" id="ARBA00022801"/>
    </source>
</evidence>
<name>A0A8S0W2W1_9FIRM</name>
<evidence type="ECO:0000256" key="1">
    <source>
        <dbReference type="ARBA" id="ARBA00008343"/>
    </source>
</evidence>
<keyword evidence="7 12" id="KW-0411">Iron-sulfur</keyword>
<comment type="cofactor">
    <cofactor evidence="12">
        <name>[4Fe-4S] cluster</name>
        <dbReference type="ChEBI" id="CHEBI:49883"/>
    </cofactor>
    <text evidence="12">Binds 1 [4Fe-4S] cluster.</text>
</comment>
<dbReference type="InterPro" id="IPR004036">
    <property type="entry name" value="Endonuclease-III-like_CS2"/>
</dbReference>
<dbReference type="InterPro" id="IPR003265">
    <property type="entry name" value="HhH-GPD_domain"/>
</dbReference>
<reference evidence="15" key="1">
    <citation type="submission" date="2014-11" db="EMBL/GenBank/DDBJ databases">
        <authorList>
            <person name="Hornung B.V."/>
        </authorList>
    </citation>
    <scope>NUCLEOTIDE SEQUENCE</scope>
    <source>
        <strain evidence="15">INE</strain>
    </source>
</reference>
<dbReference type="PANTHER" id="PTHR10359">
    <property type="entry name" value="A/G-SPECIFIC ADENINE GLYCOSYLASE/ENDONUCLEASE III"/>
    <property type="match status" value="1"/>
</dbReference>
<feature type="binding site" evidence="12">
    <location>
        <position position="206"/>
    </location>
    <ligand>
        <name>[4Fe-4S] cluster</name>
        <dbReference type="ChEBI" id="CHEBI:49883"/>
    </ligand>
</feature>
<evidence type="ECO:0000313" key="16">
    <source>
        <dbReference type="Proteomes" id="UP001071230"/>
    </source>
</evidence>
<dbReference type="InterPro" id="IPR000445">
    <property type="entry name" value="HhH_motif"/>
</dbReference>
<dbReference type="GO" id="GO:0051539">
    <property type="term" value="F:4 iron, 4 sulfur cluster binding"/>
    <property type="evidence" value="ECO:0007669"/>
    <property type="project" value="UniProtKB-UniRule"/>
</dbReference>
<comment type="function">
    <text evidence="12">DNA repair enzyme that has both DNA N-glycosylase activity and AP-lyase activity. The DNA N-glycosylase activity releases various damaged pyrimidines from DNA by cleaving the N-glycosidic bond, leaving an AP (apurinic/apyrimidinic) site. The AP-lyase activity cleaves the phosphodiester bond 3' to the AP site by a beta-elimination, leaving a 3'-terminal unsaturated sugar and a product with a terminal 5'-phosphate.</text>
</comment>
<keyword evidence="15" id="KW-0540">Nuclease</keyword>
<comment type="similarity">
    <text evidence="1 12">Belongs to the Nth/MutY family.</text>
</comment>
<keyword evidence="2 12" id="KW-0004">4Fe-4S</keyword>
<keyword evidence="3 12" id="KW-0479">Metal-binding</keyword>
<evidence type="ECO:0000313" key="15">
    <source>
        <dbReference type="EMBL" id="CEJ06942.1"/>
    </source>
</evidence>
<dbReference type="GO" id="GO:0006285">
    <property type="term" value="P:base-excision repair, AP site formation"/>
    <property type="evidence" value="ECO:0007669"/>
    <property type="project" value="TreeGrafter"/>
</dbReference>
<keyword evidence="9 12" id="KW-0234">DNA repair</keyword>
<evidence type="ECO:0000259" key="13">
    <source>
        <dbReference type="SMART" id="SM00478"/>
    </source>
</evidence>
<dbReference type="Gene3D" id="1.10.340.30">
    <property type="entry name" value="Hypothetical protein, domain 2"/>
    <property type="match status" value="1"/>
</dbReference>
<dbReference type="Proteomes" id="UP001071230">
    <property type="component" value="Unassembled WGS sequence"/>
</dbReference>
<evidence type="ECO:0000256" key="4">
    <source>
        <dbReference type="ARBA" id="ARBA00022763"/>
    </source>
</evidence>
<comment type="catalytic activity">
    <reaction evidence="12">
        <text>2'-deoxyribonucleotide-(2'-deoxyribose 5'-phosphate)-2'-deoxyribonucleotide-DNA = a 3'-end 2'-deoxyribonucleotide-(2,3-dehydro-2,3-deoxyribose 5'-phosphate)-DNA + a 5'-end 5'-phospho-2'-deoxyribonucleoside-DNA + H(+)</text>
        <dbReference type="Rhea" id="RHEA:66592"/>
        <dbReference type="Rhea" id="RHEA-COMP:13180"/>
        <dbReference type="Rhea" id="RHEA-COMP:16897"/>
        <dbReference type="Rhea" id="RHEA-COMP:17067"/>
        <dbReference type="ChEBI" id="CHEBI:15378"/>
        <dbReference type="ChEBI" id="CHEBI:136412"/>
        <dbReference type="ChEBI" id="CHEBI:157695"/>
        <dbReference type="ChEBI" id="CHEBI:167181"/>
        <dbReference type="EC" id="4.2.99.18"/>
    </reaction>
</comment>
<dbReference type="SUPFAM" id="SSF48150">
    <property type="entry name" value="DNA-glycosylase"/>
    <property type="match status" value="1"/>
</dbReference>
<evidence type="ECO:0000256" key="3">
    <source>
        <dbReference type="ARBA" id="ARBA00022723"/>
    </source>
</evidence>
<dbReference type="Proteomes" id="UP000836597">
    <property type="component" value="Chromosome"/>
</dbReference>
<dbReference type="EC" id="4.2.99.18" evidence="12"/>
<proteinExistence type="inferred from homology"/>
<dbReference type="HAMAP" id="MF_00942">
    <property type="entry name" value="Nth"/>
    <property type="match status" value="1"/>
</dbReference>
<dbReference type="InterPro" id="IPR005759">
    <property type="entry name" value="Nth"/>
</dbReference>
<sequence length="216" mass="24254">MIIKNPSEVAVILELLSQAYPQAHCELNFTTPFELLVATVLSAQSTDQRVNKVTARLFAQHRTPAEFLRLSQADLEAEIQEIGLFRSKAKNILAACRALREEFGGAVPRTLPELMSLPGVGRKTAKVVLSNAFGIPALAVDTHVFRVANRLGLAQSTRVEETERQLEAVIPREQWIQTHHRLIWHGRRRCGARKPACEGCTLQAHCEYFCLEHRPK</sequence>
<keyword evidence="8 12" id="KW-0238">DNA-binding</keyword>
<dbReference type="EMBL" id="LR746496">
    <property type="protein sequence ID" value="CAA7601068.1"/>
    <property type="molecule type" value="Genomic_DNA"/>
</dbReference>
<dbReference type="GO" id="GO:0003677">
    <property type="term" value="F:DNA binding"/>
    <property type="evidence" value="ECO:0007669"/>
    <property type="project" value="UniProtKB-UniRule"/>
</dbReference>
<evidence type="ECO:0000256" key="7">
    <source>
        <dbReference type="ARBA" id="ARBA00023014"/>
    </source>
</evidence>
<dbReference type="GO" id="GO:0046872">
    <property type="term" value="F:metal ion binding"/>
    <property type="evidence" value="ECO:0007669"/>
    <property type="project" value="UniProtKB-KW"/>
</dbReference>
<evidence type="ECO:0000256" key="9">
    <source>
        <dbReference type="ARBA" id="ARBA00023204"/>
    </source>
</evidence>
<keyword evidence="11 12" id="KW-0326">Glycosidase</keyword>
<evidence type="ECO:0000256" key="6">
    <source>
        <dbReference type="ARBA" id="ARBA00023004"/>
    </source>
</evidence>
<dbReference type="GO" id="GO:0140078">
    <property type="term" value="F:class I DNA-(apurinic or apyrimidinic site) endonuclease activity"/>
    <property type="evidence" value="ECO:0007669"/>
    <property type="project" value="UniProtKB-EC"/>
</dbReference>
<dbReference type="FunFam" id="1.10.340.30:FF:000001">
    <property type="entry name" value="Endonuclease III"/>
    <property type="match status" value="1"/>
</dbReference>
<evidence type="ECO:0000256" key="11">
    <source>
        <dbReference type="ARBA" id="ARBA00023295"/>
    </source>
</evidence>
<organism evidence="14">
    <name type="scientific">Acididesulfobacillus acetoxydans</name>
    <dbReference type="NCBI Taxonomy" id="1561005"/>
    <lineage>
        <taxon>Bacteria</taxon>
        <taxon>Bacillati</taxon>
        <taxon>Bacillota</taxon>
        <taxon>Clostridia</taxon>
        <taxon>Eubacteriales</taxon>
        <taxon>Peptococcaceae</taxon>
        <taxon>Acididesulfobacillus</taxon>
    </lineage>
</organism>
<keyword evidence="16" id="KW-1185">Reference proteome</keyword>
<protein>
    <recommendedName>
        <fullName evidence="12">Endonuclease III</fullName>
        <ecNumber evidence="12">4.2.99.18</ecNumber>
    </recommendedName>
    <alternativeName>
        <fullName evidence="12">DNA-(apurinic or apyrimidinic site) lyase</fullName>
    </alternativeName>
</protein>
<feature type="domain" description="HhH-GPD" evidence="13">
    <location>
        <begin position="41"/>
        <end position="188"/>
    </location>
</feature>